<evidence type="ECO:0000313" key="3">
    <source>
        <dbReference type="Proteomes" id="UP000078561"/>
    </source>
</evidence>
<dbReference type="AlphaFoldDB" id="A0A168TAL6"/>
<dbReference type="Proteomes" id="UP000078561">
    <property type="component" value="Unassembled WGS sequence"/>
</dbReference>
<gene>
    <name evidence="2" type="primary">ABSGL_15452.1 scaffold 16633</name>
</gene>
<evidence type="ECO:0000313" key="2">
    <source>
        <dbReference type="EMBL" id="SAM09750.1"/>
    </source>
</evidence>
<dbReference type="EMBL" id="LT555169">
    <property type="protein sequence ID" value="SAM09750.1"/>
    <property type="molecule type" value="Genomic_DNA"/>
</dbReference>
<sequence length="96" mass="9872">MYSKRVTHSPIKASNHTGGEEATDLRSCTVVVAGDVVSFTAGWCLSAAGWCLSAEDVDSPDVISSVGTAVNVNDGSGVGWTAGMFVDSVIKSSLFT</sequence>
<organism evidence="2">
    <name type="scientific">Absidia glauca</name>
    <name type="common">Pin mould</name>
    <dbReference type="NCBI Taxonomy" id="4829"/>
    <lineage>
        <taxon>Eukaryota</taxon>
        <taxon>Fungi</taxon>
        <taxon>Fungi incertae sedis</taxon>
        <taxon>Mucoromycota</taxon>
        <taxon>Mucoromycotina</taxon>
        <taxon>Mucoromycetes</taxon>
        <taxon>Mucorales</taxon>
        <taxon>Cunninghamellaceae</taxon>
        <taxon>Absidia</taxon>
    </lineage>
</organism>
<accession>A0A168TAL6</accession>
<reference evidence="2" key="1">
    <citation type="submission" date="2016-04" db="EMBL/GenBank/DDBJ databases">
        <authorList>
            <person name="Evans L.H."/>
            <person name="Alamgir A."/>
            <person name="Owens N."/>
            <person name="Weber N.D."/>
            <person name="Virtaneva K."/>
            <person name="Barbian K."/>
            <person name="Babar A."/>
            <person name="Rosenke K."/>
        </authorList>
    </citation>
    <scope>NUCLEOTIDE SEQUENCE [LARGE SCALE GENOMIC DNA]</scope>
    <source>
        <strain evidence="2">CBS 101.48</strain>
    </source>
</reference>
<protein>
    <submittedName>
        <fullName evidence="2">Uncharacterized protein</fullName>
    </submittedName>
</protein>
<dbReference type="InParanoid" id="A0A168TAL6"/>
<feature type="region of interest" description="Disordered" evidence="1">
    <location>
        <begin position="1"/>
        <end position="22"/>
    </location>
</feature>
<evidence type="ECO:0000256" key="1">
    <source>
        <dbReference type="SAM" id="MobiDB-lite"/>
    </source>
</evidence>
<keyword evidence="3" id="KW-1185">Reference proteome</keyword>
<name>A0A168TAL6_ABSGL</name>
<proteinExistence type="predicted"/>